<dbReference type="Pfam" id="PF01066">
    <property type="entry name" value="CDP-OH_P_transf"/>
    <property type="match status" value="1"/>
</dbReference>
<keyword evidence="3" id="KW-0472">Membrane</keyword>
<feature type="transmembrane region" description="Helical" evidence="3">
    <location>
        <begin position="148"/>
        <end position="167"/>
    </location>
</feature>
<dbReference type="PROSITE" id="PS00379">
    <property type="entry name" value="CDP_ALCOHOL_P_TRANSF"/>
    <property type="match status" value="1"/>
</dbReference>
<evidence type="ECO:0000256" key="3">
    <source>
        <dbReference type="SAM" id="Phobius"/>
    </source>
</evidence>
<feature type="transmembrane region" description="Helical" evidence="3">
    <location>
        <begin position="36"/>
        <end position="60"/>
    </location>
</feature>
<comment type="caution">
    <text evidence="4">The sequence shown here is derived from an EMBL/GenBank/DDBJ whole genome shotgun (WGS) entry which is preliminary data.</text>
</comment>
<feature type="transmembrane region" description="Helical" evidence="3">
    <location>
        <begin position="109"/>
        <end position="132"/>
    </location>
</feature>
<gene>
    <name evidence="4" type="ORF">CKO28_23965</name>
</gene>
<organism evidence="4 5">
    <name type="scientific">Rhodovibrio sodomensis</name>
    <dbReference type="NCBI Taxonomy" id="1088"/>
    <lineage>
        <taxon>Bacteria</taxon>
        <taxon>Pseudomonadati</taxon>
        <taxon>Pseudomonadota</taxon>
        <taxon>Alphaproteobacteria</taxon>
        <taxon>Rhodospirillales</taxon>
        <taxon>Rhodovibrionaceae</taxon>
        <taxon>Rhodovibrio</taxon>
    </lineage>
</organism>
<dbReference type="EMBL" id="NRRL01000141">
    <property type="protein sequence ID" value="MBK1671067.1"/>
    <property type="molecule type" value="Genomic_DNA"/>
</dbReference>
<sequence>MLDAYMRRRIDPALDRLGARLAAAGVRADTLTLAGFAVGLTAIPLVAAGWTWAALAALLINRLADGLDGAVARHDRLSDLGGYLDIVCDFLVYAGIPVGFALLDPPANALPAAVLLFSFMGTGSSFLTYAIIAAKRGETTEIRGRKSLYYLGGLTEGTETFAFLAAICAFPQAFAPLAYVFAAACWITTVSRMLAAVRAFGAPRAG</sequence>
<keyword evidence="3" id="KW-0812">Transmembrane</keyword>
<dbReference type="Proteomes" id="UP001296873">
    <property type="component" value="Unassembled WGS sequence"/>
</dbReference>
<dbReference type="RefSeq" id="WP_200343525.1">
    <property type="nucleotide sequence ID" value="NZ_NRRL01000141.1"/>
</dbReference>
<dbReference type="Gene3D" id="1.20.120.1760">
    <property type="match status" value="1"/>
</dbReference>
<comment type="similarity">
    <text evidence="2">Belongs to the CDP-alcohol phosphatidyltransferase class-I family.</text>
</comment>
<protein>
    <submittedName>
        <fullName evidence="4">CDP-alcohol phosphatidyltransferase</fullName>
    </submittedName>
</protein>
<dbReference type="InterPro" id="IPR000462">
    <property type="entry name" value="CDP-OH_P_trans"/>
</dbReference>
<accession>A0ABS1DKQ3</accession>
<evidence type="ECO:0000256" key="1">
    <source>
        <dbReference type="ARBA" id="ARBA00022679"/>
    </source>
</evidence>
<evidence type="ECO:0000256" key="2">
    <source>
        <dbReference type="RuleBase" id="RU003750"/>
    </source>
</evidence>
<reference evidence="4 5" key="1">
    <citation type="journal article" date="2020" name="Microorganisms">
        <title>Osmotic Adaptation and Compatible Solute Biosynthesis of Phototrophic Bacteria as Revealed from Genome Analyses.</title>
        <authorList>
            <person name="Imhoff J.F."/>
            <person name="Rahn T."/>
            <person name="Kunzel S."/>
            <person name="Keller A."/>
            <person name="Neulinger S.C."/>
        </authorList>
    </citation>
    <scope>NUCLEOTIDE SEQUENCE [LARGE SCALE GENOMIC DNA]</scope>
    <source>
        <strain evidence="4 5">DSM 9895</strain>
    </source>
</reference>
<keyword evidence="3" id="KW-1133">Transmembrane helix</keyword>
<dbReference type="InterPro" id="IPR048254">
    <property type="entry name" value="CDP_ALCOHOL_P_TRANSF_CS"/>
</dbReference>
<keyword evidence="5" id="KW-1185">Reference proteome</keyword>
<evidence type="ECO:0000313" key="5">
    <source>
        <dbReference type="Proteomes" id="UP001296873"/>
    </source>
</evidence>
<feature type="transmembrane region" description="Helical" evidence="3">
    <location>
        <begin position="173"/>
        <end position="195"/>
    </location>
</feature>
<evidence type="ECO:0000313" key="4">
    <source>
        <dbReference type="EMBL" id="MBK1671067.1"/>
    </source>
</evidence>
<feature type="transmembrane region" description="Helical" evidence="3">
    <location>
        <begin position="80"/>
        <end position="103"/>
    </location>
</feature>
<proteinExistence type="inferred from homology"/>
<dbReference type="InterPro" id="IPR043130">
    <property type="entry name" value="CDP-OH_PTrfase_TM_dom"/>
</dbReference>
<name>A0ABS1DKQ3_9PROT</name>
<keyword evidence="1 2" id="KW-0808">Transferase</keyword>